<keyword evidence="1 4" id="KW-0732">Signal</keyword>
<dbReference type="EMBL" id="SLUK01000015">
    <property type="protein sequence ID" value="TCL41088.1"/>
    <property type="molecule type" value="Genomic_DNA"/>
</dbReference>
<evidence type="ECO:0000259" key="5">
    <source>
        <dbReference type="Pfam" id="PF01551"/>
    </source>
</evidence>
<dbReference type="Proteomes" id="UP000294682">
    <property type="component" value="Unassembled WGS sequence"/>
</dbReference>
<reference evidence="7 8" key="1">
    <citation type="submission" date="2019-03" db="EMBL/GenBank/DDBJ databases">
        <title>Genomic Encyclopedia of Type Strains, Phase IV (KMG-IV): sequencing the most valuable type-strain genomes for metagenomic binning, comparative biology and taxonomic classification.</title>
        <authorList>
            <person name="Goeker M."/>
        </authorList>
    </citation>
    <scope>NUCLEOTIDE SEQUENCE [LARGE SCALE GENOMIC DNA]</scope>
    <source>
        <strain evidence="7 8">DSM 100433</strain>
    </source>
</reference>
<feature type="domain" description="Peptidoglycan hydrolase PcsB coiled-coil" evidence="6">
    <location>
        <begin position="151"/>
        <end position="223"/>
    </location>
</feature>
<name>A0A9X8UGS3_9FIRM</name>
<dbReference type="InterPro" id="IPR011055">
    <property type="entry name" value="Dup_hybrid_motif"/>
</dbReference>
<organism evidence="7 8">
    <name type="scientific">Harryflintia acetispora</name>
    <dbReference type="NCBI Taxonomy" id="1849041"/>
    <lineage>
        <taxon>Bacteria</taxon>
        <taxon>Bacillati</taxon>
        <taxon>Bacillota</taxon>
        <taxon>Clostridia</taxon>
        <taxon>Eubacteriales</taxon>
        <taxon>Oscillospiraceae</taxon>
        <taxon>Harryflintia</taxon>
    </lineage>
</organism>
<dbReference type="RefSeq" id="WP_132085258.1">
    <property type="nucleotide sequence ID" value="NZ_JADNAH010000006.1"/>
</dbReference>
<dbReference type="Gene3D" id="2.70.70.10">
    <property type="entry name" value="Glucose Permease (Domain IIA)"/>
    <property type="match status" value="1"/>
</dbReference>
<keyword evidence="7" id="KW-0378">Hydrolase</keyword>
<dbReference type="CDD" id="cd12797">
    <property type="entry name" value="M23_peptidase"/>
    <property type="match status" value="1"/>
</dbReference>
<feature type="chain" id="PRO_5040981805" evidence="4">
    <location>
        <begin position="29"/>
        <end position="436"/>
    </location>
</feature>
<dbReference type="SUPFAM" id="SSF51261">
    <property type="entry name" value="Duplicated hybrid motif"/>
    <property type="match status" value="1"/>
</dbReference>
<evidence type="ECO:0000256" key="2">
    <source>
        <dbReference type="SAM" id="Coils"/>
    </source>
</evidence>
<dbReference type="PANTHER" id="PTHR21666">
    <property type="entry name" value="PEPTIDASE-RELATED"/>
    <property type="match status" value="1"/>
</dbReference>
<feature type="compositionally biased region" description="Acidic residues" evidence="3">
    <location>
        <begin position="40"/>
        <end position="64"/>
    </location>
</feature>
<dbReference type="InterPro" id="IPR016047">
    <property type="entry name" value="M23ase_b-sheet_dom"/>
</dbReference>
<evidence type="ECO:0000256" key="3">
    <source>
        <dbReference type="SAM" id="MobiDB-lite"/>
    </source>
</evidence>
<dbReference type="InterPro" id="IPR057309">
    <property type="entry name" value="PcsB_CC"/>
</dbReference>
<proteinExistence type="predicted"/>
<dbReference type="AlphaFoldDB" id="A0A9X8UGS3"/>
<dbReference type="PANTHER" id="PTHR21666:SF289">
    <property type="entry name" value="L-ALA--D-GLU ENDOPEPTIDASE"/>
    <property type="match status" value="1"/>
</dbReference>
<gene>
    <name evidence="7" type="ORF">EDD78_11521</name>
</gene>
<sequence length="436" mass="49197">MKNRKTLLAMLLSAILCLGSFTVSPAHASIGKAEPHPDEYSDESDEDEDDSDWWDDDDEEEEESSSSQSSHPTEDDFKDELSDLNSKLKDLQTQQKALQDQLAGAKSEKEKKLVEKTHWEKQIQMTKEQIALLEERIALLEEQIDDKLEEIEEKQSDIDKNYETYKQRMRAMYMQNQSSTLAMVLGASDFTDFLMRTQMVKSISDHDQELIDTLKKDRADLEQAKADLDESKQMVEEDKEQMADKKKELEVNLAETQSQIEDIALLEQQYLARKAEFDAQEKLVQAELDKIYAQIDTSTEFVGGEFGWPLPGFTTITSYYGWRFNNSNFHTGIDISGPGVYGQSIRASNDGTVAFVQNSYTDGVGYGRHVIVDHGGGYSTLYAHMTSISVSEGDHVTRGATEIGKVGSTGWSTGPHLHFEVRINGKHQDPMGFLKG</sequence>
<protein>
    <submittedName>
        <fullName evidence="7">Murein DD-endopeptidase MepM/ murein hydrolase activator NlpD</fullName>
    </submittedName>
</protein>
<dbReference type="Pfam" id="PF24568">
    <property type="entry name" value="CC_PcsB"/>
    <property type="match status" value="1"/>
</dbReference>
<evidence type="ECO:0000256" key="4">
    <source>
        <dbReference type="SAM" id="SignalP"/>
    </source>
</evidence>
<evidence type="ECO:0000313" key="7">
    <source>
        <dbReference type="EMBL" id="TCL41088.1"/>
    </source>
</evidence>
<accession>A0A9X8UGS3</accession>
<dbReference type="GO" id="GO:0004222">
    <property type="term" value="F:metalloendopeptidase activity"/>
    <property type="evidence" value="ECO:0007669"/>
    <property type="project" value="TreeGrafter"/>
</dbReference>
<dbReference type="Gene3D" id="6.10.250.3150">
    <property type="match status" value="1"/>
</dbReference>
<keyword evidence="8" id="KW-1185">Reference proteome</keyword>
<feature type="domain" description="M23ase beta-sheet core" evidence="5">
    <location>
        <begin position="329"/>
        <end position="430"/>
    </location>
</feature>
<comment type="caution">
    <text evidence="7">The sequence shown here is derived from an EMBL/GenBank/DDBJ whole genome shotgun (WGS) entry which is preliminary data.</text>
</comment>
<feature type="region of interest" description="Disordered" evidence="3">
    <location>
        <begin position="28"/>
        <end position="80"/>
    </location>
</feature>
<evidence type="ECO:0000313" key="8">
    <source>
        <dbReference type="Proteomes" id="UP000294682"/>
    </source>
</evidence>
<feature type="coiled-coil region" evidence="2">
    <location>
        <begin position="211"/>
        <end position="266"/>
    </location>
</feature>
<dbReference type="Pfam" id="PF01551">
    <property type="entry name" value="Peptidase_M23"/>
    <property type="match status" value="1"/>
</dbReference>
<evidence type="ECO:0000259" key="6">
    <source>
        <dbReference type="Pfam" id="PF24568"/>
    </source>
</evidence>
<dbReference type="InterPro" id="IPR050570">
    <property type="entry name" value="Cell_wall_metabolism_enzyme"/>
</dbReference>
<feature type="signal peptide" evidence="4">
    <location>
        <begin position="1"/>
        <end position="28"/>
    </location>
</feature>
<keyword evidence="2" id="KW-0175">Coiled coil</keyword>
<evidence type="ECO:0000256" key="1">
    <source>
        <dbReference type="ARBA" id="ARBA00022729"/>
    </source>
</evidence>